<sequence length="132" mass="15358">MNSSQRSQDFLARRAPRTRHCQGTARAIASECAKFKLHMWLSTLGLTGSKKKVHSTMNEVVTQEHIIDIHRGTWGVNFKKHAPPELREIWKFAMKEVRTPDVPISIRLHKAVWPKRSRNVPYHIHMQLSTKK</sequence>
<reference evidence="4" key="3">
    <citation type="submission" date="2025-09" db="UniProtKB">
        <authorList>
            <consortium name="Ensembl"/>
        </authorList>
    </citation>
    <scope>IDENTIFICATION</scope>
</reference>
<protein>
    <recommendedName>
        <fullName evidence="6">60S ribosomal protein L31</fullName>
    </recommendedName>
</protein>
<keyword evidence="2" id="KW-0689">Ribosomal protein</keyword>
<dbReference type="InterPro" id="IPR000054">
    <property type="entry name" value="Ribosomal_eL31"/>
</dbReference>
<dbReference type="SMART" id="SM01380">
    <property type="entry name" value="Ribosomal_L31e"/>
    <property type="match status" value="1"/>
</dbReference>
<evidence type="ECO:0000256" key="3">
    <source>
        <dbReference type="ARBA" id="ARBA00023274"/>
    </source>
</evidence>
<keyword evidence="5" id="KW-1185">Reference proteome</keyword>
<evidence type="ECO:0000256" key="1">
    <source>
        <dbReference type="ARBA" id="ARBA00010808"/>
    </source>
</evidence>
<dbReference type="GO" id="GO:0002181">
    <property type="term" value="P:cytoplasmic translation"/>
    <property type="evidence" value="ECO:0007669"/>
    <property type="project" value="TreeGrafter"/>
</dbReference>
<evidence type="ECO:0008006" key="6">
    <source>
        <dbReference type="Google" id="ProtNLM"/>
    </source>
</evidence>
<comment type="similarity">
    <text evidence="1">Belongs to the eukaryotic ribosomal protein eL31 family.</text>
</comment>
<dbReference type="Proteomes" id="UP000028761">
    <property type="component" value="Chromosome 6"/>
</dbReference>
<evidence type="ECO:0000313" key="4">
    <source>
        <dbReference type="Ensembl" id="ENSPANP00000052254.1"/>
    </source>
</evidence>
<reference evidence="4" key="2">
    <citation type="submission" date="2025-08" db="UniProtKB">
        <authorList>
            <consortium name="Ensembl"/>
        </authorList>
    </citation>
    <scope>IDENTIFICATION</scope>
</reference>
<dbReference type="Pfam" id="PF01198">
    <property type="entry name" value="Ribosomal_L31e"/>
    <property type="match status" value="1"/>
</dbReference>
<dbReference type="InterPro" id="IPR023621">
    <property type="entry name" value="Ribosomal_eL31_dom_sf"/>
</dbReference>
<evidence type="ECO:0000256" key="2">
    <source>
        <dbReference type="ARBA" id="ARBA00022980"/>
    </source>
</evidence>
<keyword evidence="3" id="KW-0687">Ribonucleoprotein</keyword>
<dbReference type="GeneTree" id="ENSGT00950000183030"/>
<dbReference type="PANTHER" id="PTHR10956:SF0">
    <property type="entry name" value="60S RIBOSOMAL PROTEIN L31"/>
    <property type="match status" value="1"/>
</dbReference>
<dbReference type="GO" id="GO:0003735">
    <property type="term" value="F:structural constituent of ribosome"/>
    <property type="evidence" value="ECO:0007669"/>
    <property type="project" value="InterPro"/>
</dbReference>
<dbReference type="GO" id="GO:0022625">
    <property type="term" value="C:cytosolic large ribosomal subunit"/>
    <property type="evidence" value="ECO:0007669"/>
    <property type="project" value="TreeGrafter"/>
</dbReference>
<accession>A0A8I5N021</accession>
<dbReference type="PANTHER" id="PTHR10956">
    <property type="entry name" value="60S RIBOSOMAL PROTEIN L31"/>
    <property type="match status" value="1"/>
</dbReference>
<organism evidence="4 5">
    <name type="scientific">Papio anubis</name>
    <name type="common">Olive baboon</name>
    <dbReference type="NCBI Taxonomy" id="9555"/>
    <lineage>
        <taxon>Eukaryota</taxon>
        <taxon>Metazoa</taxon>
        <taxon>Chordata</taxon>
        <taxon>Craniata</taxon>
        <taxon>Vertebrata</taxon>
        <taxon>Euteleostomi</taxon>
        <taxon>Mammalia</taxon>
        <taxon>Eutheria</taxon>
        <taxon>Euarchontoglires</taxon>
        <taxon>Primates</taxon>
        <taxon>Haplorrhini</taxon>
        <taxon>Catarrhini</taxon>
        <taxon>Cercopithecidae</taxon>
        <taxon>Cercopithecinae</taxon>
        <taxon>Papio</taxon>
    </lineage>
</organism>
<dbReference type="SUPFAM" id="SSF54575">
    <property type="entry name" value="Ribosomal protein L31e"/>
    <property type="match status" value="1"/>
</dbReference>
<evidence type="ECO:0000313" key="5">
    <source>
        <dbReference type="Proteomes" id="UP000028761"/>
    </source>
</evidence>
<dbReference type="Gene3D" id="3.10.440.10">
    <property type="match status" value="1"/>
</dbReference>
<dbReference type="AlphaFoldDB" id="A0A8I5N021"/>
<reference evidence="4 5" key="1">
    <citation type="submission" date="2012-03" db="EMBL/GenBank/DDBJ databases">
        <title>Whole Genome Assembly of Papio anubis.</title>
        <authorList>
            <person name="Liu Y.L."/>
            <person name="Abraham K.A."/>
            <person name="Akbar H.A."/>
            <person name="Ali S.A."/>
            <person name="Anosike U.A."/>
            <person name="Aqrawi P.A."/>
            <person name="Arias F.A."/>
            <person name="Attaway T.A."/>
            <person name="Awwad R.A."/>
            <person name="Babu C.B."/>
            <person name="Bandaranaike D.B."/>
            <person name="Battles P.B."/>
            <person name="Bell A.B."/>
            <person name="Beltran B.B."/>
            <person name="Berhane-Mersha D.B."/>
            <person name="Bess C.B."/>
            <person name="Bickham C.B."/>
            <person name="Bolden T.B."/>
            <person name="Carter K.C."/>
            <person name="Chau D.C."/>
            <person name="Chavez A.C."/>
            <person name="Clerc-Blankenburg K.C."/>
            <person name="Coyle M.C."/>
            <person name="Dao M.D."/>
            <person name="Davila M.L.D."/>
            <person name="Davy-Carroll L.D."/>
            <person name="Denson S.D."/>
            <person name="Dinh H.D."/>
            <person name="Fernandez S.F."/>
            <person name="Fernando P.F."/>
            <person name="Forbes L.F."/>
            <person name="Francis C.F."/>
            <person name="Francisco L.F."/>
            <person name="Fu Q.F."/>
            <person name="Garcia-Iii R.G."/>
            <person name="Garrett T.G."/>
            <person name="Gross S.G."/>
            <person name="Gubbala S.G."/>
            <person name="Hirani K.H."/>
            <person name="Hogues M.H."/>
            <person name="Hollins B.H."/>
            <person name="Jackson L.J."/>
            <person name="Javaid M.J."/>
            <person name="Jhangiani S.J."/>
            <person name="Johnson A.J."/>
            <person name="Johnson B.J."/>
            <person name="Jones J.J."/>
            <person name="Joshi V.J."/>
            <person name="Kalu J.K."/>
            <person name="Khan N.K."/>
            <person name="Korchina V.K."/>
            <person name="Kovar C.K."/>
            <person name="Lago L.L."/>
            <person name="Lara F.L."/>
            <person name="Le T.-K.L."/>
            <person name="Lee S.L."/>
            <person name="Legall-Iii F.L."/>
            <person name="Lemon S.L."/>
            <person name="Liu J.L."/>
            <person name="Liu Y.-S.L."/>
            <person name="Liyanage D.L."/>
            <person name="Lopez J.L."/>
            <person name="Lorensuhewa L.L."/>
            <person name="Mata R.M."/>
            <person name="Mathew T.M."/>
            <person name="Mercado C.M."/>
            <person name="Mercado I.M."/>
            <person name="Morales K.M."/>
            <person name="Morgan M.M."/>
            <person name="Munidasa M.M."/>
            <person name="Ngo D.N."/>
            <person name="Nguyen L.N."/>
            <person name="Nguyen T.N."/>
            <person name="Nguyen N.N."/>
            <person name="Obregon M.O."/>
            <person name="Okwuonu G.O."/>
            <person name="Ongeri F.O."/>
            <person name="Onwere C.O."/>
            <person name="Osifeso I.O."/>
            <person name="Parra A.P."/>
            <person name="Patil S.P."/>
            <person name="Perez A.P."/>
            <person name="Perez Y.P."/>
            <person name="Pham C.P."/>
            <person name="Pu L.-L.P."/>
            <person name="Puazo M.P."/>
            <person name="Quiroz J.Q."/>
            <person name="Rouhana J.R."/>
            <person name="Ruiz M.R."/>
            <person name="Ruiz S.-J.R."/>
            <person name="Saada N.S."/>
            <person name="Santibanez J.S."/>
            <person name="Scheel M.S."/>
            <person name="Schneider B.S."/>
            <person name="Simmons D.S."/>
            <person name="Sisson I.S."/>
            <person name="Tang L.-Y.T."/>
            <person name="Thornton R.T."/>
            <person name="Tisius J.T."/>
            <person name="Toledanes G.T."/>
            <person name="Trejos Z.T."/>
            <person name="Usmani K.U."/>
            <person name="Varghese R.V."/>
            <person name="Vattathil S.V."/>
            <person name="Vee V.V."/>
            <person name="Walker D.W."/>
            <person name="Weissenberger G.W."/>
            <person name="White C.W."/>
            <person name="Williams A.W."/>
            <person name="Woodworth J.W."/>
            <person name="Wright R.W."/>
            <person name="Zhu Y.Z."/>
            <person name="Han Y.H."/>
            <person name="Newsham I.N."/>
            <person name="Nazareth L.N."/>
            <person name="Worley K.W."/>
            <person name="Muzny D.M."/>
            <person name="Rogers J.R."/>
            <person name="Gibbs R.G."/>
        </authorList>
    </citation>
    <scope>NUCLEOTIDE SEQUENCE [LARGE SCALE GENOMIC DNA]</scope>
</reference>
<name>A0A8I5N021_PAPAN</name>
<proteinExistence type="inferred from homology"/>
<dbReference type="Ensembl" id="ENSPANT00000065676.1">
    <property type="protein sequence ID" value="ENSPANP00000052254.1"/>
    <property type="gene ID" value="ENSPANG00000041153.1"/>
</dbReference>